<name>A0A3S4JUC7_SERRU</name>
<sequence>MQPTDPQLTARFQFIDFLLLFKGRLTRAELVSRFGIGEATASRAIAAYIETYPNAMIFHGSRNGYEAAAGFIPAIIHSAENGLRYIASGKIDESYPVETFGPETVDLRPDLNTSLAATITRAIVNQHQVNIEYLSTTSGTKPRIILPHSLFEASSAWYFRAYDYSVSDYRTFKFTRVLSAISLGTPAHLSFTRNKDAAWQRIRYIQLIAHPKSSHPDSHWLDLGMPATGIKELAVSEACLGFVLTDLRVDCSRTGKLNAREYPFKLVNLAELEDVESITIAPGFQHSKE</sequence>
<evidence type="ECO:0000313" key="3">
    <source>
        <dbReference type="EMBL" id="VEA70766.1"/>
    </source>
</evidence>
<evidence type="ECO:0000313" key="4">
    <source>
        <dbReference type="Proteomes" id="UP000271603"/>
    </source>
</evidence>
<proteinExistence type="predicted"/>
<dbReference type="EMBL" id="LR134155">
    <property type="protein sequence ID" value="VEA70766.1"/>
    <property type="molecule type" value="Genomic_DNA"/>
</dbReference>
<feature type="domain" description="WYL" evidence="1">
    <location>
        <begin position="117"/>
        <end position="179"/>
    </location>
</feature>
<dbReference type="Pfam" id="PF26109">
    <property type="entry name" value="WHD_BrxR"/>
    <property type="match status" value="1"/>
</dbReference>
<dbReference type="InterPro" id="IPR059019">
    <property type="entry name" value="WHD_CapW"/>
</dbReference>
<dbReference type="PROSITE" id="PS52050">
    <property type="entry name" value="WYL"/>
    <property type="match status" value="1"/>
</dbReference>
<protein>
    <submittedName>
        <fullName evidence="3">Uncharacterized protein</fullName>
    </submittedName>
</protein>
<dbReference type="Pfam" id="PF13280">
    <property type="entry name" value="WYL"/>
    <property type="match status" value="1"/>
</dbReference>
<accession>A0A3S4JUC7</accession>
<organism evidence="3 4">
    <name type="scientific">Serratia rubidaea</name>
    <name type="common">Serratia marinorubra</name>
    <dbReference type="NCBI Taxonomy" id="61652"/>
    <lineage>
        <taxon>Bacteria</taxon>
        <taxon>Pseudomonadati</taxon>
        <taxon>Pseudomonadota</taxon>
        <taxon>Gammaproteobacteria</taxon>
        <taxon>Enterobacterales</taxon>
        <taxon>Yersiniaceae</taxon>
        <taxon>Serratia</taxon>
    </lineage>
</organism>
<feature type="domain" description="DNA-binding transcriptional repressor CapW winged helix-turn-helix" evidence="2">
    <location>
        <begin position="9"/>
        <end position="78"/>
    </location>
</feature>
<dbReference type="AlphaFoldDB" id="A0A3S4JUC7"/>
<reference evidence="3 4" key="1">
    <citation type="submission" date="2018-12" db="EMBL/GenBank/DDBJ databases">
        <authorList>
            <consortium name="Pathogen Informatics"/>
        </authorList>
    </citation>
    <scope>NUCLEOTIDE SEQUENCE [LARGE SCALE GENOMIC DNA]</scope>
    <source>
        <strain evidence="3 4">NCTC9419</strain>
    </source>
</reference>
<gene>
    <name evidence="3" type="ORF">NCTC9419_02274</name>
</gene>
<dbReference type="PIRSF" id="PIRSF015558">
    <property type="entry name" value="Txn_reg_DeoR_prd"/>
    <property type="match status" value="1"/>
</dbReference>
<dbReference type="InterPro" id="IPR016634">
    <property type="entry name" value="CapW-like"/>
</dbReference>
<dbReference type="Proteomes" id="UP000271603">
    <property type="component" value="Chromosome"/>
</dbReference>
<evidence type="ECO:0000259" key="2">
    <source>
        <dbReference type="Pfam" id="PF26109"/>
    </source>
</evidence>
<dbReference type="InterPro" id="IPR026881">
    <property type="entry name" value="WYL_dom"/>
</dbReference>
<evidence type="ECO:0000259" key="1">
    <source>
        <dbReference type="Pfam" id="PF13280"/>
    </source>
</evidence>